<reference evidence="1 2" key="1">
    <citation type="submission" date="2019-03" db="EMBL/GenBank/DDBJ databases">
        <title>Genomic Encyclopedia of Archaeal and Bacterial Type Strains, Phase II (KMG-II): from individual species to whole genera.</title>
        <authorList>
            <person name="Goeker M."/>
        </authorList>
    </citation>
    <scope>NUCLEOTIDE SEQUENCE [LARGE SCALE GENOMIC DNA]</scope>
    <source>
        <strain evidence="1 2">DSM 28353</strain>
    </source>
</reference>
<evidence type="ECO:0000313" key="2">
    <source>
        <dbReference type="Proteomes" id="UP000295292"/>
    </source>
</evidence>
<comment type="caution">
    <text evidence="1">The sequence shown here is derived from an EMBL/GenBank/DDBJ whole genome shotgun (WGS) entry which is preliminary data.</text>
</comment>
<evidence type="ECO:0000313" key="1">
    <source>
        <dbReference type="EMBL" id="TDQ81706.1"/>
    </source>
</evidence>
<name>A0A4R6WS04_9SPHI</name>
<sequence>MLRNGVIGKEACFGIFCRIFSHPVLTLAFIDAVIVEHLPKSSTALFI</sequence>
<organism evidence="1 2">
    <name type="scientific">Sphingobacterium yanglingense</name>
    <dbReference type="NCBI Taxonomy" id="1437280"/>
    <lineage>
        <taxon>Bacteria</taxon>
        <taxon>Pseudomonadati</taxon>
        <taxon>Bacteroidota</taxon>
        <taxon>Sphingobacteriia</taxon>
        <taxon>Sphingobacteriales</taxon>
        <taxon>Sphingobacteriaceae</taxon>
        <taxon>Sphingobacterium</taxon>
    </lineage>
</organism>
<keyword evidence="2" id="KW-1185">Reference proteome</keyword>
<dbReference type="Proteomes" id="UP000295292">
    <property type="component" value="Unassembled WGS sequence"/>
</dbReference>
<proteinExistence type="predicted"/>
<gene>
    <name evidence="1" type="ORF">CLV99_0234</name>
</gene>
<dbReference type="AlphaFoldDB" id="A0A4R6WS04"/>
<dbReference type="EMBL" id="SNYV01000003">
    <property type="protein sequence ID" value="TDQ81706.1"/>
    <property type="molecule type" value="Genomic_DNA"/>
</dbReference>
<protein>
    <submittedName>
        <fullName evidence="1">Uncharacterized protein</fullName>
    </submittedName>
</protein>
<accession>A0A4R6WS04</accession>